<reference evidence="2 3" key="1">
    <citation type="submission" date="2016-10" db="EMBL/GenBank/DDBJ databases">
        <authorList>
            <person name="de Groot N.N."/>
        </authorList>
    </citation>
    <scope>NUCLEOTIDE SEQUENCE [LARGE SCALE GENOMIC DNA]</scope>
    <source>
        <strain evidence="2 3">CGMCC 4.3143</strain>
    </source>
</reference>
<evidence type="ECO:0000313" key="3">
    <source>
        <dbReference type="Proteomes" id="UP000198967"/>
    </source>
</evidence>
<dbReference type="STRING" id="366584.SAMN05216377_10563"/>
<gene>
    <name evidence="2" type="ORF">SAMN05216377_10563</name>
</gene>
<keyword evidence="3" id="KW-1185">Reference proteome</keyword>
<dbReference type="Proteomes" id="UP000198967">
    <property type="component" value="Unassembled WGS sequence"/>
</dbReference>
<feature type="region of interest" description="Disordered" evidence="1">
    <location>
        <begin position="196"/>
        <end position="262"/>
    </location>
</feature>
<protein>
    <submittedName>
        <fullName evidence="2">Uncharacterized protein</fullName>
    </submittedName>
</protein>
<feature type="region of interest" description="Disordered" evidence="1">
    <location>
        <begin position="57"/>
        <end position="81"/>
    </location>
</feature>
<accession>A0A1G7LEW9</accession>
<dbReference type="OrthoDB" id="3683774at2"/>
<sequence>MDTPTTLIQLLLNLLSDPKAAAEFQADPQGYLATCGLTAVSPEQVHDAAALVADQHRPAAPQHHEQHHHHTPPPPVPDHHDHESAVKYLQTIVTNNWIDDRDTIVDNSVRQVIHAGGDVNQTIDNHTVVASGDGSVAAGGDISDSQVVTGDDNVFGDGNVKGDGNTTAFGDGDATHASVSDVSVDEGGAFSVTGAAAGASTTDGSFNDTTVSSTDSTSIDGSYNDSTSSHTSYDLDDHSTTTSDSNNHADVDSHNDVTSVVG</sequence>
<dbReference type="AlphaFoldDB" id="A0A1G7LEW9"/>
<evidence type="ECO:0000313" key="2">
    <source>
        <dbReference type="EMBL" id="SDF47941.1"/>
    </source>
</evidence>
<dbReference type="RefSeq" id="WP_093080348.1">
    <property type="nucleotide sequence ID" value="NZ_FNBE01000005.1"/>
</dbReference>
<feature type="compositionally biased region" description="Low complexity" evidence="1">
    <location>
        <begin position="196"/>
        <end position="218"/>
    </location>
</feature>
<proteinExistence type="predicted"/>
<dbReference type="InterPro" id="IPR049709">
    <property type="entry name" value="IniB-like_N"/>
</dbReference>
<organism evidence="2 3">
    <name type="scientific">Pseudonocardia oroxyli</name>
    <dbReference type="NCBI Taxonomy" id="366584"/>
    <lineage>
        <taxon>Bacteria</taxon>
        <taxon>Bacillati</taxon>
        <taxon>Actinomycetota</taxon>
        <taxon>Actinomycetes</taxon>
        <taxon>Pseudonocardiales</taxon>
        <taxon>Pseudonocardiaceae</taxon>
        <taxon>Pseudonocardia</taxon>
    </lineage>
</organism>
<dbReference type="NCBIfam" id="NF038175">
    <property type="entry name" value="IniB_NTERM"/>
    <property type="match status" value="1"/>
</dbReference>
<evidence type="ECO:0000256" key="1">
    <source>
        <dbReference type="SAM" id="MobiDB-lite"/>
    </source>
</evidence>
<name>A0A1G7LEW9_PSEOR</name>
<dbReference type="EMBL" id="FNBE01000005">
    <property type="protein sequence ID" value="SDF47941.1"/>
    <property type="molecule type" value="Genomic_DNA"/>
</dbReference>